<dbReference type="PANTHER" id="PTHR13099:SF0">
    <property type="entry name" value="NADH DEHYDROGENASE [UBIQUINONE] 1 SUBUNIT C2-RELATED"/>
    <property type="match status" value="1"/>
</dbReference>
<protein>
    <recommendedName>
        <fullName evidence="14">NADH dehydrogenase [ubiquinone] 1 subunit C2</fullName>
    </recommendedName>
</protein>
<evidence type="ECO:0000256" key="1">
    <source>
        <dbReference type="ARBA" id="ARBA00004298"/>
    </source>
</evidence>
<gene>
    <name evidence="12" type="ORF">JRQ81_019515</name>
</gene>
<evidence type="ECO:0000256" key="11">
    <source>
        <dbReference type="SAM" id="MobiDB-lite"/>
    </source>
</evidence>
<evidence type="ECO:0000313" key="13">
    <source>
        <dbReference type="Proteomes" id="UP001142489"/>
    </source>
</evidence>
<evidence type="ECO:0000256" key="8">
    <source>
        <dbReference type="ARBA" id="ARBA00022989"/>
    </source>
</evidence>
<accession>A0A9Q1AY20</accession>
<evidence type="ECO:0000256" key="2">
    <source>
        <dbReference type="ARBA" id="ARBA00008674"/>
    </source>
</evidence>
<keyword evidence="10" id="KW-0472">Membrane</keyword>
<comment type="similarity">
    <text evidence="2">Belongs to the complex I NDUFC2 subunit family.</text>
</comment>
<evidence type="ECO:0000313" key="12">
    <source>
        <dbReference type="EMBL" id="KAJ7320004.1"/>
    </source>
</evidence>
<evidence type="ECO:0000256" key="4">
    <source>
        <dbReference type="ARBA" id="ARBA00022660"/>
    </source>
</evidence>
<sequence>MKPSRGQDGFVSCPGRPQKKRRERSPDREGQRNLCVAGRAQRRGTVFGDGPLVALGPKSLGGGAAAIVVRAASFSLSPGGSPSVAMVFSLRIPDEVRSLPPQPWLNWCTVTMSVNGWLGALLDNAVNNRPILATGVHRQVLWASAGFAIGYYLMKRCSWKYAKRDKELEEYMKLHPEDFKRPEPKRLADVLEDFHPIR</sequence>
<evidence type="ECO:0000256" key="5">
    <source>
        <dbReference type="ARBA" id="ARBA00022692"/>
    </source>
</evidence>
<dbReference type="EMBL" id="JAPFRF010000010">
    <property type="protein sequence ID" value="KAJ7320004.1"/>
    <property type="molecule type" value="Genomic_DNA"/>
</dbReference>
<dbReference type="Proteomes" id="UP001142489">
    <property type="component" value="Unassembled WGS sequence"/>
</dbReference>
<keyword evidence="7" id="KW-0249">Electron transport</keyword>
<keyword evidence="9" id="KW-0496">Mitochondrion</keyword>
<dbReference type="GO" id="GO:0005743">
    <property type="term" value="C:mitochondrial inner membrane"/>
    <property type="evidence" value="ECO:0007669"/>
    <property type="project" value="UniProtKB-SubCell"/>
</dbReference>
<dbReference type="Pfam" id="PF06374">
    <property type="entry name" value="NDUF_C2"/>
    <property type="match status" value="1"/>
</dbReference>
<evidence type="ECO:0000256" key="7">
    <source>
        <dbReference type="ARBA" id="ARBA00022982"/>
    </source>
</evidence>
<dbReference type="GO" id="GO:0006120">
    <property type="term" value="P:mitochondrial electron transport, NADH to ubiquinone"/>
    <property type="evidence" value="ECO:0007669"/>
    <property type="project" value="InterPro"/>
</dbReference>
<evidence type="ECO:0008006" key="14">
    <source>
        <dbReference type="Google" id="ProtNLM"/>
    </source>
</evidence>
<evidence type="ECO:0000256" key="6">
    <source>
        <dbReference type="ARBA" id="ARBA00022792"/>
    </source>
</evidence>
<organism evidence="12 13">
    <name type="scientific">Phrynocephalus forsythii</name>
    <dbReference type="NCBI Taxonomy" id="171643"/>
    <lineage>
        <taxon>Eukaryota</taxon>
        <taxon>Metazoa</taxon>
        <taxon>Chordata</taxon>
        <taxon>Craniata</taxon>
        <taxon>Vertebrata</taxon>
        <taxon>Euteleostomi</taxon>
        <taxon>Lepidosauria</taxon>
        <taxon>Squamata</taxon>
        <taxon>Bifurcata</taxon>
        <taxon>Unidentata</taxon>
        <taxon>Episquamata</taxon>
        <taxon>Toxicofera</taxon>
        <taxon>Iguania</taxon>
        <taxon>Acrodonta</taxon>
        <taxon>Agamidae</taxon>
        <taxon>Agaminae</taxon>
        <taxon>Phrynocephalus</taxon>
    </lineage>
</organism>
<feature type="region of interest" description="Disordered" evidence="11">
    <location>
        <begin position="1"/>
        <end position="33"/>
    </location>
</feature>
<proteinExistence type="inferred from homology"/>
<keyword evidence="5" id="KW-0812">Transmembrane</keyword>
<name>A0A9Q1AY20_9SAUR</name>
<comment type="caution">
    <text evidence="12">The sequence shown here is derived from an EMBL/GenBank/DDBJ whole genome shotgun (WGS) entry which is preliminary data.</text>
</comment>
<dbReference type="PANTHER" id="PTHR13099">
    <property type="entry name" value="NADH-UBIQUINONE OXIDOREDUCTASE SUBUNIT B14.5B"/>
    <property type="match status" value="1"/>
</dbReference>
<keyword evidence="13" id="KW-1185">Reference proteome</keyword>
<reference evidence="12" key="1">
    <citation type="journal article" date="2023" name="DNA Res.">
        <title>Chromosome-level genome assembly of Phrynocephalus forsythii using third-generation DNA sequencing and Hi-C analysis.</title>
        <authorList>
            <person name="Qi Y."/>
            <person name="Zhao W."/>
            <person name="Zhao Y."/>
            <person name="Niu C."/>
            <person name="Cao S."/>
            <person name="Zhang Y."/>
        </authorList>
    </citation>
    <scope>NUCLEOTIDE SEQUENCE</scope>
    <source>
        <tissue evidence="12">Muscle</tissue>
    </source>
</reference>
<keyword evidence="6" id="KW-0999">Mitochondrion inner membrane</keyword>
<dbReference type="OrthoDB" id="6329847at2759"/>
<evidence type="ECO:0000256" key="10">
    <source>
        <dbReference type="ARBA" id="ARBA00023136"/>
    </source>
</evidence>
<keyword evidence="4" id="KW-0679">Respiratory chain</keyword>
<dbReference type="InterPro" id="IPR009423">
    <property type="entry name" value="NDUC2"/>
</dbReference>
<keyword evidence="8" id="KW-1133">Transmembrane helix</keyword>
<evidence type="ECO:0000256" key="3">
    <source>
        <dbReference type="ARBA" id="ARBA00022448"/>
    </source>
</evidence>
<comment type="subcellular location">
    <subcellularLocation>
        <location evidence="1">Mitochondrion inner membrane</location>
        <topology evidence="1">Single-pass membrane protein</topology>
        <orientation evidence="1">Matrix side</orientation>
    </subcellularLocation>
</comment>
<keyword evidence="3" id="KW-0813">Transport</keyword>
<evidence type="ECO:0000256" key="9">
    <source>
        <dbReference type="ARBA" id="ARBA00023128"/>
    </source>
</evidence>
<dbReference type="AlphaFoldDB" id="A0A9Q1AY20"/>